<dbReference type="OMA" id="YVTETIC"/>
<evidence type="ECO:0000313" key="2">
    <source>
        <dbReference type="Proteomes" id="UP000002624"/>
    </source>
</evidence>
<accession>C6HII7</accession>
<evidence type="ECO:0000313" key="1">
    <source>
        <dbReference type="EMBL" id="EER39649.1"/>
    </source>
</evidence>
<name>C6HII7_AJECH</name>
<dbReference type="OrthoDB" id="4178754at2759"/>
<dbReference type="HOGENOM" id="CLU_127184_0_0_1"/>
<reference evidence="2" key="1">
    <citation type="submission" date="2009-05" db="EMBL/GenBank/DDBJ databases">
        <title>The genome sequence of Ajellomyces capsulatus strain H143.</title>
        <authorList>
            <person name="Champion M."/>
            <person name="Cuomo C.A."/>
            <person name="Ma L.-J."/>
            <person name="Henn M.R."/>
            <person name="Sil A."/>
            <person name="Goldman B."/>
            <person name="Young S.K."/>
            <person name="Kodira C.D."/>
            <person name="Zeng Q."/>
            <person name="Koehrsen M."/>
            <person name="Alvarado L."/>
            <person name="Berlin A.M."/>
            <person name="Borenstein D."/>
            <person name="Chen Z."/>
            <person name="Engels R."/>
            <person name="Freedman E."/>
            <person name="Gellesch M."/>
            <person name="Goldberg J."/>
            <person name="Griggs A."/>
            <person name="Gujja S."/>
            <person name="Heiman D.I."/>
            <person name="Hepburn T.A."/>
            <person name="Howarth C."/>
            <person name="Jen D."/>
            <person name="Larson L."/>
            <person name="Lewis B."/>
            <person name="Mehta T."/>
            <person name="Park D."/>
            <person name="Pearson M."/>
            <person name="Roberts A."/>
            <person name="Saif S."/>
            <person name="Shea T.D."/>
            <person name="Shenoy N."/>
            <person name="Sisk P."/>
            <person name="Stolte C."/>
            <person name="Sykes S."/>
            <person name="Walk T."/>
            <person name="White J."/>
            <person name="Yandava C."/>
            <person name="Klein B."/>
            <person name="McEwen J.G."/>
            <person name="Puccia R."/>
            <person name="Goldman G.H."/>
            <person name="Felipe M.S."/>
            <person name="Nino-Vega G."/>
            <person name="San-Blas G."/>
            <person name="Taylor J.W."/>
            <person name="Mendoza L."/>
            <person name="Galagan J.E."/>
            <person name="Nusbaum C."/>
            <person name="Birren B.W."/>
        </authorList>
    </citation>
    <scope>NUCLEOTIDE SEQUENCE [LARGE SCALE GENOMIC DNA]</scope>
    <source>
        <strain evidence="2">H143</strain>
    </source>
</reference>
<dbReference type="EMBL" id="GG692428">
    <property type="protein sequence ID" value="EER39649.1"/>
    <property type="molecule type" value="Genomic_DNA"/>
</dbReference>
<protein>
    <submittedName>
        <fullName evidence="1">Uncharacterized protein</fullName>
    </submittedName>
</protein>
<proteinExistence type="predicted"/>
<organism evidence="1 2">
    <name type="scientific">Ajellomyces capsulatus (strain H143)</name>
    <name type="common">Darling's disease fungus</name>
    <name type="synonym">Histoplasma capsulatum</name>
    <dbReference type="NCBI Taxonomy" id="544712"/>
    <lineage>
        <taxon>Eukaryota</taxon>
        <taxon>Fungi</taxon>
        <taxon>Dikarya</taxon>
        <taxon>Ascomycota</taxon>
        <taxon>Pezizomycotina</taxon>
        <taxon>Eurotiomycetes</taxon>
        <taxon>Eurotiomycetidae</taxon>
        <taxon>Onygenales</taxon>
        <taxon>Ajellomycetaceae</taxon>
        <taxon>Histoplasma</taxon>
    </lineage>
</organism>
<gene>
    <name evidence="1" type="ORF">HCDG_05871</name>
</gene>
<dbReference type="Proteomes" id="UP000002624">
    <property type="component" value="Unassembled WGS sequence"/>
</dbReference>
<sequence>MRLAGLGKQPFKTFSLTRSLRILGIADSYITSRIYLPSNMPTETKKNLDVNPLPPECESELKYLKQHADKVTEWRATPDTPKESMEALDISKIKTILHAAKADPSKSKLLRIGDHTRFWAKAPMRLIPISNDLMISDTPDENSIITVPVGKIVDVTEIISYIHTCVDLLTIKEMIEGNNNKA</sequence>
<dbReference type="VEuPathDB" id="FungiDB:HCDG_05871"/>
<dbReference type="AlphaFoldDB" id="C6HII7"/>